<accession>A0A1H3PPI2</accession>
<dbReference type="OrthoDB" id="5180791at2"/>
<dbReference type="Proteomes" id="UP000198891">
    <property type="component" value="Unassembled WGS sequence"/>
</dbReference>
<dbReference type="RefSeq" id="WP_092552680.1">
    <property type="nucleotide sequence ID" value="NZ_FNPZ01000002.1"/>
</dbReference>
<dbReference type="AlphaFoldDB" id="A0A1H3PPI2"/>
<dbReference type="STRING" id="381665.SAMN05216554_2013"/>
<dbReference type="Pfam" id="PF11268">
    <property type="entry name" value="DUF3071"/>
    <property type="match status" value="1"/>
</dbReference>
<feature type="compositionally biased region" description="Low complexity" evidence="1">
    <location>
        <begin position="362"/>
        <end position="377"/>
    </location>
</feature>
<dbReference type="InterPro" id="IPR021421">
    <property type="entry name" value="DUF3071"/>
</dbReference>
<protein>
    <recommendedName>
        <fullName evidence="2">DUF3071 domain-containing protein</fullName>
    </recommendedName>
</protein>
<proteinExistence type="predicted"/>
<feature type="region of interest" description="Disordered" evidence="1">
    <location>
        <begin position="200"/>
        <end position="280"/>
    </location>
</feature>
<name>A0A1H3PPI2_9MICO</name>
<gene>
    <name evidence="3" type="ORF">SAMN05216554_2013</name>
</gene>
<evidence type="ECO:0000313" key="4">
    <source>
        <dbReference type="Proteomes" id="UP000198891"/>
    </source>
</evidence>
<organism evidence="3 4">
    <name type="scientific">Herbiconiux ginsengi</name>
    <dbReference type="NCBI Taxonomy" id="381665"/>
    <lineage>
        <taxon>Bacteria</taxon>
        <taxon>Bacillati</taxon>
        <taxon>Actinomycetota</taxon>
        <taxon>Actinomycetes</taxon>
        <taxon>Micrococcales</taxon>
        <taxon>Microbacteriaceae</taxon>
        <taxon>Herbiconiux</taxon>
    </lineage>
</organism>
<keyword evidence="4" id="KW-1185">Reference proteome</keyword>
<reference evidence="3 4" key="1">
    <citation type="submission" date="2016-10" db="EMBL/GenBank/DDBJ databases">
        <authorList>
            <person name="de Groot N.N."/>
        </authorList>
    </citation>
    <scope>NUCLEOTIDE SEQUENCE [LARGE SCALE GENOMIC DNA]</scope>
    <source>
        <strain evidence="3 4">CGMCC 4.3491</strain>
    </source>
</reference>
<dbReference type="EMBL" id="FNPZ01000002">
    <property type="protein sequence ID" value="SDZ02928.1"/>
    <property type="molecule type" value="Genomic_DNA"/>
</dbReference>
<dbReference type="NCBIfam" id="NF040712">
    <property type="entry name" value="SepH"/>
    <property type="match status" value="1"/>
</dbReference>
<evidence type="ECO:0000259" key="2">
    <source>
        <dbReference type="Pfam" id="PF11268"/>
    </source>
</evidence>
<evidence type="ECO:0000313" key="3">
    <source>
        <dbReference type="EMBL" id="SDZ02928.1"/>
    </source>
</evidence>
<evidence type="ECO:0000256" key="1">
    <source>
        <dbReference type="SAM" id="MobiDB-lite"/>
    </source>
</evidence>
<feature type="domain" description="DUF3071" evidence="2">
    <location>
        <begin position="1"/>
        <end position="164"/>
    </location>
</feature>
<feature type="region of interest" description="Disordered" evidence="1">
    <location>
        <begin position="327"/>
        <end position="406"/>
    </location>
</feature>
<feature type="compositionally biased region" description="Low complexity" evidence="1">
    <location>
        <begin position="247"/>
        <end position="267"/>
    </location>
</feature>
<sequence>MQDLTVIGVENGALLVSSDGGERFRIVIDDVLQSRLRQGVAAQAGGKKVSPREIQTHIRAGLSAFEVAELTGASVEYVERFEGPVVAERQFMVDSALRVPVQPTAPADPLGEEPLSTFGDALEERLEGLDARDVRWASWKDETGWIVKLTFSSREIEHDARWQFDPKRHALTPLNNEATTLSRHGELSEGLIPRLRAVSTPAEAGDERFDSGSFTPLERVTSPAGPSPALAESGPAAETTDARSGDPAPVAEPAASASGSAGAASPATLFAPGRPAKEAQRPYDGFAVKRAPDTADTADHNQTADLLEALRRRRGEREAAAFEPAHDEEPVFGGPRPVPIDPVDTPLEGLEPEIMVPPVIQPGSSVSSPPASVGSAGKQSAPKRQRAAMPSWDEIVFGARSDDDPA</sequence>
<dbReference type="InterPro" id="IPR047682">
    <property type="entry name" value="SepH-like"/>
</dbReference>